<dbReference type="InParanoid" id="A0A423X4I6"/>
<name>A0A423X4I6_9PEZI</name>
<proteinExistence type="predicted"/>
<dbReference type="Pfam" id="PF00076">
    <property type="entry name" value="RRM_1"/>
    <property type="match status" value="1"/>
</dbReference>
<dbReference type="InterPro" id="IPR012677">
    <property type="entry name" value="Nucleotide-bd_a/b_plait_sf"/>
</dbReference>
<dbReference type="GO" id="GO:0003723">
    <property type="term" value="F:RNA binding"/>
    <property type="evidence" value="ECO:0007669"/>
    <property type="project" value="UniProtKB-UniRule"/>
</dbReference>
<dbReference type="InterPro" id="IPR035979">
    <property type="entry name" value="RBD_domain_sf"/>
</dbReference>
<feature type="compositionally biased region" description="Low complexity" evidence="3">
    <location>
        <begin position="167"/>
        <end position="195"/>
    </location>
</feature>
<dbReference type="CDD" id="cd21608">
    <property type="entry name" value="RRM2_NsCP33_like"/>
    <property type="match status" value="1"/>
</dbReference>
<dbReference type="OrthoDB" id="439808at2759"/>
<reference evidence="5 6" key="1">
    <citation type="submission" date="2015-09" db="EMBL/GenBank/DDBJ databases">
        <title>Host preference determinants of Valsa canker pathogens revealed by comparative genomics.</title>
        <authorList>
            <person name="Yin Z."/>
            <person name="Huang L."/>
        </authorList>
    </citation>
    <scope>NUCLEOTIDE SEQUENCE [LARGE SCALE GENOMIC DNA]</scope>
    <source>
        <strain evidence="5 6">SXYLt</strain>
    </source>
</reference>
<dbReference type="STRING" id="1230097.A0A423X4I6"/>
<dbReference type="PANTHER" id="PTHR48027">
    <property type="entry name" value="HETEROGENEOUS NUCLEAR RIBONUCLEOPROTEIN 87F-RELATED"/>
    <property type="match status" value="1"/>
</dbReference>
<dbReference type="Gene3D" id="3.30.70.330">
    <property type="match status" value="1"/>
</dbReference>
<comment type="caution">
    <text evidence="5">The sequence shown here is derived from an EMBL/GenBank/DDBJ whole genome shotgun (WGS) entry which is preliminary data.</text>
</comment>
<dbReference type="SUPFAM" id="SSF54928">
    <property type="entry name" value="RNA-binding domain, RBD"/>
    <property type="match status" value="1"/>
</dbReference>
<keyword evidence="1 2" id="KW-0694">RNA-binding</keyword>
<dbReference type="Proteomes" id="UP000285146">
    <property type="component" value="Unassembled WGS sequence"/>
</dbReference>
<dbReference type="PROSITE" id="PS50102">
    <property type="entry name" value="RRM"/>
    <property type="match status" value="1"/>
</dbReference>
<dbReference type="InterPro" id="IPR048289">
    <property type="entry name" value="RRM2_NsCP33-like"/>
</dbReference>
<sequence>MASTAKLFIGGLAWHTDEGTLRQKFEEFGAVDEAVVVKDRDTGRSRGFGFVRYTNEDDALRAIASMNNVEFDGRTIRVDKASDNGPRGGYPPRGGGFSGGHGMRGGYGGLPAPGIPQMAYGHPQQGYPVAGHPQMYAAQQQYGGEGYPPQQAAMGYGAIPQQGWTQAGYAYGDQQQQQQQGQQQQYPQQHQQQPQGGPPGY</sequence>
<dbReference type="SMART" id="SM00360">
    <property type="entry name" value="RRM"/>
    <property type="match status" value="1"/>
</dbReference>
<feature type="region of interest" description="Disordered" evidence="3">
    <location>
        <begin position="78"/>
        <end position="105"/>
    </location>
</feature>
<dbReference type="EMBL" id="LKEB01000027">
    <property type="protein sequence ID" value="ROW10827.1"/>
    <property type="molecule type" value="Genomic_DNA"/>
</dbReference>
<dbReference type="AlphaFoldDB" id="A0A423X4I6"/>
<protein>
    <recommendedName>
        <fullName evidence="4">RRM domain-containing protein</fullName>
    </recommendedName>
</protein>
<evidence type="ECO:0000313" key="6">
    <source>
        <dbReference type="Proteomes" id="UP000285146"/>
    </source>
</evidence>
<keyword evidence="6" id="KW-1185">Reference proteome</keyword>
<evidence type="ECO:0000256" key="2">
    <source>
        <dbReference type="PROSITE-ProRule" id="PRU00176"/>
    </source>
</evidence>
<gene>
    <name evidence="5" type="ORF">VPNG_05291</name>
</gene>
<evidence type="ECO:0000256" key="3">
    <source>
        <dbReference type="SAM" id="MobiDB-lite"/>
    </source>
</evidence>
<evidence type="ECO:0000256" key="1">
    <source>
        <dbReference type="ARBA" id="ARBA00022884"/>
    </source>
</evidence>
<feature type="compositionally biased region" description="Gly residues" evidence="3">
    <location>
        <begin position="86"/>
        <end position="105"/>
    </location>
</feature>
<evidence type="ECO:0000259" key="4">
    <source>
        <dbReference type="PROSITE" id="PS50102"/>
    </source>
</evidence>
<evidence type="ECO:0000313" key="5">
    <source>
        <dbReference type="EMBL" id="ROW10827.1"/>
    </source>
</evidence>
<dbReference type="InterPro" id="IPR052462">
    <property type="entry name" value="SLIRP/GR-RBP-like"/>
</dbReference>
<accession>A0A423X4I6</accession>
<feature type="region of interest" description="Disordered" evidence="3">
    <location>
        <begin position="167"/>
        <end position="201"/>
    </location>
</feature>
<dbReference type="InterPro" id="IPR000504">
    <property type="entry name" value="RRM_dom"/>
</dbReference>
<organism evidence="5 6">
    <name type="scientific">Cytospora leucostoma</name>
    <dbReference type="NCBI Taxonomy" id="1230097"/>
    <lineage>
        <taxon>Eukaryota</taxon>
        <taxon>Fungi</taxon>
        <taxon>Dikarya</taxon>
        <taxon>Ascomycota</taxon>
        <taxon>Pezizomycotina</taxon>
        <taxon>Sordariomycetes</taxon>
        <taxon>Sordariomycetidae</taxon>
        <taxon>Diaporthales</taxon>
        <taxon>Cytosporaceae</taxon>
        <taxon>Cytospora</taxon>
    </lineage>
</organism>
<feature type="domain" description="RRM" evidence="4">
    <location>
        <begin position="5"/>
        <end position="83"/>
    </location>
</feature>